<gene>
    <name evidence="2" type="ORF">HELGO_WM33851</name>
</gene>
<protein>
    <recommendedName>
        <fullName evidence="1">TraK C-terminal domain-containing protein</fullName>
    </recommendedName>
</protein>
<dbReference type="Pfam" id="PF23536">
    <property type="entry name" value="TraK_C"/>
    <property type="match status" value="1"/>
</dbReference>
<evidence type="ECO:0000259" key="1">
    <source>
        <dbReference type="Pfam" id="PF23536"/>
    </source>
</evidence>
<sequence length="248" mass="28218">MKLLKIIIGIILISKALFSLDIPINKVINIDIKLGDFSVVEFPFEIKGTNKATFIPHTKNVKDGEKTSVKKLISSNSSADSLTIKRGKNTFTFFPKKFGKLSLVVWGYKEHPVMLNLNVTSNDVSQYYRFVDYSEDLKDAGTFEATSHELTITRLMKYLFNNKVPAGYKNVTEGRQYKLGGLNFSLVTSLMGKKYRGDEWVVKNLGSDNVSLYEEMFYADGIYAISFEASRLKPLEKCRMFIVRKNVE</sequence>
<reference evidence="2" key="1">
    <citation type="submission" date="2020-01" db="EMBL/GenBank/DDBJ databases">
        <authorList>
            <person name="Meier V. D."/>
            <person name="Meier V D."/>
        </authorList>
    </citation>
    <scope>NUCLEOTIDE SEQUENCE</scope>
    <source>
        <strain evidence="2">HLG_WM_MAG_12</strain>
    </source>
</reference>
<dbReference type="EMBL" id="CACVAW010000015">
    <property type="protein sequence ID" value="CAA6804723.1"/>
    <property type="molecule type" value="Genomic_DNA"/>
</dbReference>
<name>A0A6S6S8K6_9BACT</name>
<organism evidence="2">
    <name type="scientific">uncultured Campylobacterales bacterium</name>
    <dbReference type="NCBI Taxonomy" id="352960"/>
    <lineage>
        <taxon>Bacteria</taxon>
        <taxon>Pseudomonadati</taxon>
        <taxon>Campylobacterota</taxon>
        <taxon>Epsilonproteobacteria</taxon>
        <taxon>Campylobacterales</taxon>
        <taxon>environmental samples</taxon>
    </lineage>
</organism>
<evidence type="ECO:0000313" key="2">
    <source>
        <dbReference type="EMBL" id="CAA6804723.1"/>
    </source>
</evidence>
<accession>A0A6S6S8K6</accession>
<proteinExistence type="predicted"/>
<feature type="domain" description="TraK C-terminal" evidence="1">
    <location>
        <begin position="139"/>
        <end position="244"/>
    </location>
</feature>
<dbReference type="InterPro" id="IPR055397">
    <property type="entry name" value="TraK_C"/>
</dbReference>
<dbReference type="AlphaFoldDB" id="A0A6S6S8K6"/>